<reference evidence="2" key="1">
    <citation type="journal article" date="2016" name="Nat. Biotechnol.">
        <title>Sequencing wild and cultivated cassava and related species reveals extensive interspecific hybridization and genetic diversity.</title>
        <authorList>
            <person name="Bredeson J.V."/>
            <person name="Lyons J.B."/>
            <person name="Prochnik S.E."/>
            <person name="Wu G.A."/>
            <person name="Ha C.M."/>
            <person name="Edsinger-Gonzales E."/>
            <person name="Grimwood J."/>
            <person name="Schmutz J."/>
            <person name="Rabbi I.Y."/>
            <person name="Egesi C."/>
            <person name="Nauluvula P."/>
            <person name="Lebot V."/>
            <person name="Ndunguru J."/>
            <person name="Mkamilo G."/>
            <person name="Bart R.S."/>
            <person name="Setter T.L."/>
            <person name="Gleadow R.M."/>
            <person name="Kulakow P."/>
            <person name="Ferguson M.E."/>
            <person name="Rounsley S."/>
            <person name="Rokhsar D.S."/>
        </authorList>
    </citation>
    <scope>NUCLEOTIDE SEQUENCE [LARGE SCALE GENOMIC DNA]</scope>
    <source>
        <strain evidence="2">cv. AM560-2</strain>
    </source>
</reference>
<comment type="caution">
    <text evidence="1">The sequence shown here is derived from an EMBL/GenBank/DDBJ whole genome shotgun (WGS) entry which is preliminary data.</text>
</comment>
<accession>A0ACB7GE70</accession>
<proteinExistence type="predicted"/>
<gene>
    <name evidence="1" type="ORF">MANES_15G070575v8</name>
</gene>
<dbReference type="Proteomes" id="UP000091857">
    <property type="component" value="Chromosome 15"/>
</dbReference>
<sequence length="613" mass="66474">MMISTINGGSEGAGFSGSIGGGVDVAAAAAIHQGGGDMHANVHHGVNGTGSCSGGNDGNGETHLKKGPWTAEEDAILAEYVRKHGEGNWNAVQRHSGLSRCGKSCRLRWANHLRPNLKKGAFSPEEERLIVELHAKFGNKWARMATLLPGRTDNEIKNYWNTRIKRHHRQGLPLYPADIQPQHPPSPHFHRPPSPHFHHRRSSSLSIPPTAPTSSFTFPTPNTATYSLTPTPATPPSLFPTHTSASFPTLPLLDPSQPQYHHHHHATHSTPPNPTSSFSFQSQLPSPTHAHTHNSACSTPPPVSPLSSPSINTPTNFPTLPLFDFSVHRTPPTIQTPVRFKRFFSSPNIASLATNDDTSTISPNSHFSLPLSPLPPASASNSPLDHQMPSCFSNLLSSNNSSEFHNELQRENQEMCSLLASVTQPELPSNQFSPTINQNRNLGIGIATSGSKFGRKSTKKKFGNSIKDQVNGNLGLTLEDLLQEAKGLAECGQISTEQSSLVLQEQKPKLLVSDGFGLHWDQSSSLALSSELEPEVDISDHLNDMPEDFNKVLDTLPYTMQPELYSDGADGPCSVITDDDMGFDMQQIASLFSPAEHGRTLGSCSWDNLPGIC</sequence>
<evidence type="ECO:0000313" key="1">
    <source>
        <dbReference type="EMBL" id="KAG8637016.1"/>
    </source>
</evidence>
<organism evidence="1 2">
    <name type="scientific">Manihot esculenta</name>
    <name type="common">Cassava</name>
    <name type="synonym">Jatropha manihot</name>
    <dbReference type="NCBI Taxonomy" id="3983"/>
    <lineage>
        <taxon>Eukaryota</taxon>
        <taxon>Viridiplantae</taxon>
        <taxon>Streptophyta</taxon>
        <taxon>Embryophyta</taxon>
        <taxon>Tracheophyta</taxon>
        <taxon>Spermatophyta</taxon>
        <taxon>Magnoliopsida</taxon>
        <taxon>eudicotyledons</taxon>
        <taxon>Gunneridae</taxon>
        <taxon>Pentapetalae</taxon>
        <taxon>rosids</taxon>
        <taxon>fabids</taxon>
        <taxon>Malpighiales</taxon>
        <taxon>Euphorbiaceae</taxon>
        <taxon>Crotonoideae</taxon>
        <taxon>Manihoteae</taxon>
        <taxon>Manihot</taxon>
    </lineage>
</organism>
<protein>
    <submittedName>
        <fullName evidence="1">Uncharacterized protein</fullName>
    </submittedName>
</protein>
<keyword evidence="2" id="KW-1185">Reference proteome</keyword>
<dbReference type="EMBL" id="CM004401">
    <property type="protein sequence ID" value="KAG8637016.1"/>
    <property type="molecule type" value="Genomic_DNA"/>
</dbReference>
<name>A0ACB7GE70_MANES</name>
<evidence type="ECO:0000313" key="2">
    <source>
        <dbReference type="Proteomes" id="UP000091857"/>
    </source>
</evidence>